<evidence type="ECO:0000259" key="1">
    <source>
        <dbReference type="Pfam" id="PF02136"/>
    </source>
</evidence>
<name>A0ABV9LYS6_9ALTE</name>
<comment type="caution">
    <text evidence="2">The sequence shown here is derived from an EMBL/GenBank/DDBJ whole genome shotgun (WGS) entry which is preliminary data.</text>
</comment>
<evidence type="ECO:0000313" key="3">
    <source>
        <dbReference type="Proteomes" id="UP001595897"/>
    </source>
</evidence>
<dbReference type="Gene3D" id="3.10.450.50">
    <property type="match status" value="1"/>
</dbReference>
<protein>
    <submittedName>
        <fullName evidence="2">Ketosteroid isomerase family protein</fullName>
    </submittedName>
</protein>
<dbReference type="InterPro" id="IPR002075">
    <property type="entry name" value="NTF2_dom"/>
</dbReference>
<proteinExistence type="predicted"/>
<feature type="domain" description="Nuclear transport factor 2" evidence="1">
    <location>
        <begin position="3"/>
        <end position="61"/>
    </location>
</feature>
<dbReference type="GO" id="GO:0016853">
    <property type="term" value="F:isomerase activity"/>
    <property type="evidence" value="ECO:0007669"/>
    <property type="project" value="UniProtKB-KW"/>
</dbReference>
<dbReference type="Proteomes" id="UP001595897">
    <property type="component" value="Unassembled WGS sequence"/>
</dbReference>
<keyword evidence="3" id="KW-1185">Reference proteome</keyword>
<dbReference type="SUPFAM" id="SSF54427">
    <property type="entry name" value="NTF2-like"/>
    <property type="match status" value="1"/>
</dbReference>
<dbReference type="RefSeq" id="WP_382410498.1">
    <property type="nucleotide sequence ID" value="NZ_JBHSGU010000021.1"/>
</dbReference>
<keyword evidence="2" id="KW-0413">Isomerase</keyword>
<dbReference type="Pfam" id="PF02136">
    <property type="entry name" value="NTF2"/>
    <property type="match status" value="1"/>
</dbReference>
<dbReference type="EMBL" id="JBHSGU010000021">
    <property type="protein sequence ID" value="MFC4701736.1"/>
    <property type="molecule type" value="Genomic_DNA"/>
</dbReference>
<accession>A0ABV9LYS6</accession>
<organism evidence="2 3">
    <name type="scientific">Glaciecola siphonariae</name>
    <dbReference type="NCBI Taxonomy" id="521012"/>
    <lineage>
        <taxon>Bacteria</taxon>
        <taxon>Pseudomonadati</taxon>
        <taxon>Pseudomonadota</taxon>
        <taxon>Gammaproteobacteria</taxon>
        <taxon>Alteromonadales</taxon>
        <taxon>Alteromonadaceae</taxon>
        <taxon>Glaciecola</taxon>
    </lineage>
</organism>
<gene>
    <name evidence="2" type="ORF">ACFO4O_16390</name>
</gene>
<sequence>MEELFNKYTEAFDAFDPEAIANLYRVPCAISDADGVQAFASKSDLVKKFASNCESMRDFGYQHAQFNILQQQPLGQDKVATTIGWRINTSSSSIDFRTLYICHLVDSKWFVFSANVYQGSFSNAT</sequence>
<evidence type="ECO:0000313" key="2">
    <source>
        <dbReference type="EMBL" id="MFC4701736.1"/>
    </source>
</evidence>
<reference evidence="3" key="1">
    <citation type="journal article" date="2019" name="Int. J. Syst. Evol. Microbiol.">
        <title>The Global Catalogue of Microorganisms (GCM) 10K type strain sequencing project: providing services to taxonomists for standard genome sequencing and annotation.</title>
        <authorList>
            <consortium name="The Broad Institute Genomics Platform"/>
            <consortium name="The Broad Institute Genome Sequencing Center for Infectious Disease"/>
            <person name="Wu L."/>
            <person name="Ma J."/>
        </authorList>
    </citation>
    <scope>NUCLEOTIDE SEQUENCE [LARGE SCALE GENOMIC DNA]</scope>
    <source>
        <strain evidence="3">KACC 12507</strain>
    </source>
</reference>
<dbReference type="InterPro" id="IPR032710">
    <property type="entry name" value="NTF2-like_dom_sf"/>
</dbReference>